<proteinExistence type="predicted"/>
<evidence type="ECO:0000256" key="2">
    <source>
        <dbReference type="SAM" id="Phobius"/>
    </source>
</evidence>
<dbReference type="OrthoDB" id="2963168at2759"/>
<gene>
    <name evidence="3" type="ORF">CLCR_05657</name>
</gene>
<organism evidence="3 4">
    <name type="scientific">Cladophialophora carrionii</name>
    <dbReference type="NCBI Taxonomy" id="86049"/>
    <lineage>
        <taxon>Eukaryota</taxon>
        <taxon>Fungi</taxon>
        <taxon>Dikarya</taxon>
        <taxon>Ascomycota</taxon>
        <taxon>Pezizomycotina</taxon>
        <taxon>Eurotiomycetes</taxon>
        <taxon>Chaetothyriomycetidae</taxon>
        <taxon>Chaetothyriales</taxon>
        <taxon>Herpotrichiellaceae</taxon>
        <taxon>Cladophialophora</taxon>
    </lineage>
</organism>
<evidence type="ECO:0000313" key="3">
    <source>
        <dbReference type="EMBL" id="OCT44648.1"/>
    </source>
</evidence>
<feature type="compositionally biased region" description="Polar residues" evidence="1">
    <location>
        <begin position="564"/>
        <end position="583"/>
    </location>
</feature>
<name>A0A1C1C874_9EURO</name>
<evidence type="ECO:0000256" key="1">
    <source>
        <dbReference type="SAM" id="MobiDB-lite"/>
    </source>
</evidence>
<dbReference type="eggNOG" id="ENOG502T2J9">
    <property type="taxonomic scope" value="Eukaryota"/>
</dbReference>
<comment type="caution">
    <text evidence="3">The sequence shown here is derived from an EMBL/GenBank/DDBJ whole genome shotgun (WGS) entry which is preliminary data.</text>
</comment>
<dbReference type="VEuPathDB" id="FungiDB:G647_07320"/>
<evidence type="ECO:0000313" key="4">
    <source>
        <dbReference type="Proteomes" id="UP000094526"/>
    </source>
</evidence>
<feature type="compositionally biased region" description="Basic and acidic residues" evidence="1">
    <location>
        <begin position="273"/>
        <end position="290"/>
    </location>
</feature>
<feature type="region of interest" description="Disordered" evidence="1">
    <location>
        <begin position="268"/>
        <end position="290"/>
    </location>
</feature>
<dbReference type="VEuPathDB" id="FungiDB:CLCR_05657"/>
<dbReference type="Proteomes" id="UP000094526">
    <property type="component" value="Unassembled WGS sequence"/>
</dbReference>
<keyword evidence="2" id="KW-0812">Transmembrane</keyword>
<dbReference type="EMBL" id="LGRB01000020">
    <property type="protein sequence ID" value="OCT44648.1"/>
    <property type="molecule type" value="Genomic_DNA"/>
</dbReference>
<protein>
    <submittedName>
        <fullName evidence="3">Uncharacterized protein</fullName>
    </submittedName>
</protein>
<sequence length="622" mass="68606">MADTLDLLGVIGTCLGVVIGLVAIVGVITPFLVLRAAHSERSQALGKVDGAGTGYIKNRWKITRQTRFRSVHAPILSLLPGEGEVRLLRTVTLGQGKRAEDVVSSSSTGWVNLAKLAEFYSSGSKKGDPLLIRHGEAWFPVHRFFILGIGLRGRYGHRPDRGESRSVRTTARLFTEEGNLDDEDAYLNSGTANKLYGTTGVAWWRQSLDSTETRFDEIYFAQHPDRPRLEHLVDPTPLSELFWLSIGCLPMGDGRRVYDLDMSNRAPVVSTRPTDREDRPRKDKDVRPRKDTVAFTRRESLLERHTEWATSMGAKERDIYYLEFPPGVRTNTSRVAVKEADRQHLALGILKLTLSAGGFLLPAGRNLSSFFRGSKFSEALKDPNNVDHLGDPLESLALTLTTLGAHGDVRGFSRQRAQLCAEANTLLENELSRARAPDDLKRIQLVVSILTITDRNVFGQISDLLRGPSPGDMISIETQADNVTIGGKIYQFDYTGIFPTQNTYPNVDLSKLCVFLCFLKACVRVVAVNNYVDSTPLLDSVNKMTTTVHVASNTHPPLLFLPGSQASGQPEQHTQATTGSAQGRESGRQTRRRARIVQEGESSETASGDAVVYDDSSDDEGL</sequence>
<accession>A0A1C1C874</accession>
<dbReference type="AlphaFoldDB" id="A0A1C1C874"/>
<keyword evidence="2" id="KW-0472">Membrane</keyword>
<feature type="region of interest" description="Disordered" evidence="1">
    <location>
        <begin position="559"/>
        <end position="622"/>
    </location>
</feature>
<keyword evidence="4" id="KW-1185">Reference proteome</keyword>
<feature type="transmembrane region" description="Helical" evidence="2">
    <location>
        <begin position="7"/>
        <end position="33"/>
    </location>
</feature>
<keyword evidence="2" id="KW-1133">Transmembrane helix</keyword>
<reference evidence="4" key="1">
    <citation type="submission" date="2015-07" db="EMBL/GenBank/DDBJ databases">
        <authorList>
            <person name="Teixeira M.M."/>
            <person name="Souza R.C."/>
            <person name="Almeida L.G."/>
            <person name="Vicente V.A."/>
            <person name="de Hoog S."/>
            <person name="Bocca A.L."/>
            <person name="de Almeida S.R."/>
            <person name="Vasconcelos A.T."/>
            <person name="Felipe M.S."/>
        </authorList>
    </citation>
    <scope>NUCLEOTIDE SEQUENCE [LARGE SCALE GENOMIC DNA]</scope>
    <source>
        <strain evidence="4">KSF</strain>
    </source>
</reference>